<evidence type="ECO:0000256" key="3">
    <source>
        <dbReference type="ARBA" id="ARBA00030757"/>
    </source>
</evidence>
<dbReference type="PANTHER" id="PTHR11579:SF18">
    <property type="entry name" value="PROTEIN-L-ISOASPARTATE O-METHYLTRANSFERASE"/>
    <property type="match status" value="1"/>
</dbReference>
<evidence type="ECO:0000313" key="5">
    <source>
        <dbReference type="Proteomes" id="UP000323671"/>
    </source>
</evidence>
<dbReference type="SUPFAM" id="SSF53335">
    <property type="entry name" value="S-adenosyl-L-methionine-dependent methyltransferases"/>
    <property type="match status" value="1"/>
</dbReference>
<dbReference type="InterPro" id="IPR029063">
    <property type="entry name" value="SAM-dependent_MTases_sf"/>
</dbReference>
<proteinExistence type="inferred from homology"/>
<dbReference type="KEGG" id="otr:OTERR_28070"/>
<comment type="similarity">
    <text evidence="1">Belongs to the methyltransferase superfamily. L-isoaspartyl/D-aspartyl protein methyltransferase family.</text>
</comment>
<dbReference type="GO" id="GO:0032259">
    <property type="term" value="P:methylation"/>
    <property type="evidence" value="ECO:0007669"/>
    <property type="project" value="UniProtKB-KW"/>
</dbReference>
<dbReference type="InterPro" id="IPR000682">
    <property type="entry name" value="PCMT"/>
</dbReference>
<dbReference type="GO" id="GO:0005737">
    <property type="term" value="C:cytoplasm"/>
    <property type="evidence" value="ECO:0007669"/>
    <property type="project" value="TreeGrafter"/>
</dbReference>
<dbReference type="AlphaFoldDB" id="A0A5C1EBL4"/>
<keyword evidence="4" id="KW-0489">Methyltransferase</keyword>
<organism evidence="4 5">
    <name type="scientific">Oryzomicrobium terrae</name>
    <dbReference type="NCBI Taxonomy" id="1735038"/>
    <lineage>
        <taxon>Bacteria</taxon>
        <taxon>Pseudomonadati</taxon>
        <taxon>Pseudomonadota</taxon>
        <taxon>Betaproteobacteria</taxon>
        <taxon>Rhodocyclales</taxon>
        <taxon>Rhodocyclaceae</taxon>
        <taxon>Oryzomicrobium</taxon>
    </lineage>
</organism>
<gene>
    <name evidence="4" type="primary">pcm</name>
    <name evidence="4" type="ORF">OTERR_28070</name>
</gene>
<dbReference type="PANTHER" id="PTHR11579">
    <property type="entry name" value="PROTEIN-L-ISOASPARTATE O-METHYLTRANSFERASE"/>
    <property type="match status" value="1"/>
</dbReference>
<sequence length="221" mass="23475">MESTLNFEQARFNMVEQQIRPWDVLDTSVLDLLFAVKREEFVPAESRALAFADLELPIGHGQVMLQPKLEARLLQELAVKKTDKVLEVGTGSGYMAALLAAKAAQVTSVEIIPELAKTAAANLKAAGVANARVEVGDGLQGWSAGAPYDVIVVSGAVPVLPEALLGQLKVGGRLAAIVGTAPVMEAQIVTCTAPHTYSTLNLFETVVPALQNAPQPSTFRF</sequence>
<reference evidence="4 5" key="1">
    <citation type="submission" date="2017-07" db="EMBL/GenBank/DDBJ databases">
        <title>Complete genome sequence of Oryzomicrobium terrae TPP412.</title>
        <authorList>
            <person name="Chiu L.-W."/>
            <person name="Lo K.-J."/>
            <person name="Tsai Y.-M."/>
            <person name="Lin S.-S."/>
            <person name="Kuo C.-H."/>
            <person name="Liu C.-T."/>
        </authorList>
    </citation>
    <scope>NUCLEOTIDE SEQUENCE [LARGE SCALE GENOMIC DNA]</scope>
    <source>
        <strain evidence="4 5">TPP412</strain>
    </source>
</reference>
<keyword evidence="5" id="KW-1185">Reference proteome</keyword>
<dbReference type="EMBL" id="CP022579">
    <property type="protein sequence ID" value="QEL66283.1"/>
    <property type="molecule type" value="Genomic_DNA"/>
</dbReference>
<dbReference type="GO" id="GO:0004719">
    <property type="term" value="F:protein-L-isoaspartate (D-aspartate) O-methyltransferase activity"/>
    <property type="evidence" value="ECO:0007669"/>
    <property type="project" value="InterPro"/>
</dbReference>
<evidence type="ECO:0000256" key="2">
    <source>
        <dbReference type="ARBA" id="ARBA00013346"/>
    </source>
</evidence>
<dbReference type="Pfam" id="PF01135">
    <property type="entry name" value="PCMT"/>
    <property type="match status" value="1"/>
</dbReference>
<dbReference type="PROSITE" id="PS01279">
    <property type="entry name" value="PCMT"/>
    <property type="match status" value="1"/>
</dbReference>
<evidence type="ECO:0000313" key="4">
    <source>
        <dbReference type="EMBL" id="QEL66283.1"/>
    </source>
</evidence>
<name>A0A5C1EBL4_9RHOO</name>
<protein>
    <recommendedName>
        <fullName evidence="2">Protein-L-isoaspartate O-methyltransferase</fullName>
    </recommendedName>
    <alternativeName>
        <fullName evidence="3">Protein L-isoaspartyl methyltransferase</fullName>
    </alternativeName>
</protein>
<dbReference type="Gene3D" id="3.40.50.150">
    <property type="entry name" value="Vaccinia Virus protein VP39"/>
    <property type="match status" value="1"/>
</dbReference>
<evidence type="ECO:0000256" key="1">
    <source>
        <dbReference type="ARBA" id="ARBA00005369"/>
    </source>
</evidence>
<keyword evidence="4" id="KW-0808">Transferase</keyword>
<dbReference type="CDD" id="cd02440">
    <property type="entry name" value="AdoMet_MTases"/>
    <property type="match status" value="1"/>
</dbReference>
<dbReference type="Proteomes" id="UP000323671">
    <property type="component" value="Chromosome"/>
</dbReference>
<accession>A0A5C1EBL4</accession>